<organism evidence="1 2">
    <name type="scientific">Candidatus Gottesmanbacteria bacterium GW2011_GWB1_44_11c</name>
    <dbReference type="NCBI Taxonomy" id="1618447"/>
    <lineage>
        <taxon>Bacteria</taxon>
        <taxon>Candidatus Gottesmaniibacteriota</taxon>
    </lineage>
</organism>
<proteinExistence type="predicted"/>
<reference evidence="1 2" key="1">
    <citation type="journal article" date="2015" name="Nature">
        <title>rRNA introns, odd ribosomes, and small enigmatic genomes across a large radiation of phyla.</title>
        <authorList>
            <person name="Brown C.T."/>
            <person name="Hug L.A."/>
            <person name="Thomas B.C."/>
            <person name="Sharon I."/>
            <person name="Castelle C.J."/>
            <person name="Singh A."/>
            <person name="Wilkins M.J."/>
            <person name="Williams K.H."/>
            <person name="Banfield J.F."/>
        </authorList>
    </citation>
    <scope>NUCLEOTIDE SEQUENCE [LARGE SCALE GENOMIC DNA]</scope>
</reference>
<evidence type="ECO:0000313" key="2">
    <source>
        <dbReference type="Proteomes" id="UP000034617"/>
    </source>
</evidence>
<dbReference type="Proteomes" id="UP000034617">
    <property type="component" value="Unassembled WGS sequence"/>
</dbReference>
<name>A0A0G1IQA5_9BACT</name>
<dbReference type="AlphaFoldDB" id="A0A0G1IQA5"/>
<gene>
    <name evidence="1" type="ORF">UW22_C0086G0008</name>
</gene>
<protein>
    <submittedName>
        <fullName evidence="1">Uncharacterized protein</fullName>
    </submittedName>
</protein>
<comment type="caution">
    <text evidence="1">The sequence shown here is derived from an EMBL/GenBank/DDBJ whole genome shotgun (WGS) entry which is preliminary data.</text>
</comment>
<dbReference type="EMBL" id="LCHM01000086">
    <property type="protein sequence ID" value="KKT33962.1"/>
    <property type="molecule type" value="Genomic_DNA"/>
</dbReference>
<dbReference type="Gene3D" id="3.40.50.1110">
    <property type="entry name" value="SGNH hydrolase"/>
    <property type="match status" value="1"/>
</dbReference>
<sequence>MHAFLSLFIGIAFAAETILSPVPEDVLSSFGSIMISTTTEAFPDVSFGDIMITPTPTVTPTPSLTPTPSPIPTRTARKQSFTIALLGDSMVDTLGSDLGILKQMLSKTYPSVGFTMKNYGVGATNIDFGIERITNGYTYLGNPMPALVSQNPDVVVIESFGYNPFSFDEGAMDKHWLALGKAVSTLRNALPNVRIVIGATIAPNASVFGDGASGLSFDPIAKSQKVTVIKKYLENAVNFAKSQGLPLADAYHPSLDGSGNGKIAYINPGDHIHYSDAGRNFFSQKIAGAIINNKLLE</sequence>
<dbReference type="CDD" id="cd00229">
    <property type="entry name" value="SGNH_hydrolase"/>
    <property type="match status" value="1"/>
</dbReference>
<accession>A0A0G1IQA5</accession>
<dbReference type="InterPro" id="IPR036514">
    <property type="entry name" value="SGNH_hydro_sf"/>
</dbReference>
<dbReference type="SUPFAM" id="SSF52266">
    <property type="entry name" value="SGNH hydrolase"/>
    <property type="match status" value="1"/>
</dbReference>
<evidence type="ECO:0000313" key="1">
    <source>
        <dbReference type="EMBL" id="KKT33962.1"/>
    </source>
</evidence>